<accession>A0ACC0ZW29</accession>
<dbReference type="Proteomes" id="UP001164250">
    <property type="component" value="Chromosome 15"/>
</dbReference>
<name>A0ACC0ZW29_9ROSI</name>
<evidence type="ECO:0000313" key="1">
    <source>
        <dbReference type="EMBL" id="KAJ0076284.1"/>
    </source>
</evidence>
<protein>
    <submittedName>
        <fullName evidence="1">Uncharacterized protein</fullName>
    </submittedName>
</protein>
<dbReference type="EMBL" id="CM047910">
    <property type="protein sequence ID" value="KAJ0076284.1"/>
    <property type="molecule type" value="Genomic_DNA"/>
</dbReference>
<gene>
    <name evidence="1" type="ORF">Patl1_35147</name>
</gene>
<proteinExistence type="predicted"/>
<comment type="caution">
    <text evidence="1">The sequence shown here is derived from an EMBL/GenBank/DDBJ whole genome shotgun (WGS) entry which is preliminary data.</text>
</comment>
<reference evidence="2" key="1">
    <citation type="journal article" date="2023" name="G3 (Bethesda)">
        <title>Genome assembly and association tests identify interacting loci associated with vigor, precocity, and sex in interspecific pistachio rootstocks.</title>
        <authorList>
            <person name="Palmer W."/>
            <person name="Jacygrad E."/>
            <person name="Sagayaradj S."/>
            <person name="Cavanaugh K."/>
            <person name="Han R."/>
            <person name="Bertier L."/>
            <person name="Beede B."/>
            <person name="Kafkas S."/>
            <person name="Golino D."/>
            <person name="Preece J."/>
            <person name="Michelmore R."/>
        </authorList>
    </citation>
    <scope>NUCLEOTIDE SEQUENCE [LARGE SCALE GENOMIC DNA]</scope>
</reference>
<evidence type="ECO:0000313" key="2">
    <source>
        <dbReference type="Proteomes" id="UP001164250"/>
    </source>
</evidence>
<keyword evidence="2" id="KW-1185">Reference proteome</keyword>
<organism evidence="1 2">
    <name type="scientific">Pistacia atlantica</name>
    <dbReference type="NCBI Taxonomy" id="434234"/>
    <lineage>
        <taxon>Eukaryota</taxon>
        <taxon>Viridiplantae</taxon>
        <taxon>Streptophyta</taxon>
        <taxon>Embryophyta</taxon>
        <taxon>Tracheophyta</taxon>
        <taxon>Spermatophyta</taxon>
        <taxon>Magnoliopsida</taxon>
        <taxon>eudicotyledons</taxon>
        <taxon>Gunneridae</taxon>
        <taxon>Pentapetalae</taxon>
        <taxon>rosids</taxon>
        <taxon>malvids</taxon>
        <taxon>Sapindales</taxon>
        <taxon>Anacardiaceae</taxon>
        <taxon>Pistacia</taxon>
    </lineage>
</organism>
<sequence length="371" mass="41209">MNSSILAAILLLSLLSFAVESRKLDHEDDKSSINGTRWAVLIAGSSGYGNYRHQADVCHAYQSLKSGGLKEENIIVFMYDDIAFAKENPRPGIIINKPYGTDVYYGVPKDYTGENVTANNFLAVILGNKTALTGGSGKVVNSGPNDHIFIYYTDHGSPGIIGMPSGYLYAKDLIDVLQKKHEAKAYKKMVIYVEACESGSVFEGLLPKTWNIYAMTAANSSESSWAIYCPEHYPYPPPEYDTCLGDLFSISWLEDSSIRHLKGSKEKVEAQKQLNEEISQRQREDLNIQRITTMLFGPKNGPNMVQFVRPAGQPLVDDWDCLKMLVGLYEEHCGTLSTYGKKYARAMANMCNAGVNNEKMIMALTQVCKTN</sequence>